<keyword evidence="5 8" id="KW-1133">Transmembrane helix</keyword>
<proteinExistence type="inferred from homology"/>
<evidence type="ECO:0000256" key="8">
    <source>
        <dbReference type="SAM" id="Phobius"/>
    </source>
</evidence>
<evidence type="ECO:0000256" key="4">
    <source>
        <dbReference type="ARBA" id="ARBA00022692"/>
    </source>
</evidence>
<keyword evidence="3 7" id="KW-1003">Cell membrane</keyword>
<dbReference type="EMBL" id="SLUK01000002">
    <property type="protein sequence ID" value="TCL44609.1"/>
    <property type="molecule type" value="Genomic_DNA"/>
</dbReference>
<dbReference type="InterPro" id="IPR051085">
    <property type="entry name" value="MB_O-acyltransferase"/>
</dbReference>
<keyword evidence="10" id="KW-1185">Reference proteome</keyword>
<dbReference type="PANTHER" id="PTHR13285">
    <property type="entry name" value="ACYLTRANSFERASE"/>
    <property type="match status" value="1"/>
</dbReference>
<dbReference type="InterPro" id="IPR004299">
    <property type="entry name" value="MBOAT_fam"/>
</dbReference>
<dbReference type="GO" id="GO:0005886">
    <property type="term" value="C:plasma membrane"/>
    <property type="evidence" value="ECO:0007669"/>
    <property type="project" value="UniProtKB-SubCell"/>
</dbReference>
<evidence type="ECO:0000256" key="6">
    <source>
        <dbReference type="ARBA" id="ARBA00023136"/>
    </source>
</evidence>
<keyword evidence="4 8" id="KW-0812">Transmembrane</keyword>
<feature type="transmembrane region" description="Helical" evidence="8">
    <location>
        <begin position="102"/>
        <end position="120"/>
    </location>
</feature>
<comment type="caution">
    <text evidence="9">The sequence shown here is derived from an EMBL/GenBank/DDBJ whole genome shotgun (WGS) entry which is preliminary data.</text>
</comment>
<organism evidence="9 10">
    <name type="scientific">Harryflintia acetispora</name>
    <dbReference type="NCBI Taxonomy" id="1849041"/>
    <lineage>
        <taxon>Bacteria</taxon>
        <taxon>Bacillati</taxon>
        <taxon>Bacillota</taxon>
        <taxon>Clostridia</taxon>
        <taxon>Eubacteriales</taxon>
        <taxon>Oscillospiraceae</taxon>
        <taxon>Harryflintia</taxon>
    </lineage>
</organism>
<keyword evidence="6 7" id="KW-0472">Membrane</keyword>
<evidence type="ECO:0000313" key="10">
    <source>
        <dbReference type="Proteomes" id="UP000294682"/>
    </source>
</evidence>
<feature type="transmembrane region" description="Helical" evidence="8">
    <location>
        <begin position="344"/>
        <end position="367"/>
    </location>
</feature>
<sequence length="444" mass="50012">MTFFSMTFLLVFLPAGLLLYYGTPNRFKNYTLLGLSLLFYAALGPLELLVMAASVVFDYMMASLIRYHQGNSRVTRTALFLSVLKSVSLILFCMVRSQLEGYSMPVGILVYTLSATGYVVDLYRGEAPYERSLCNFLLYNCFFGKIFVGPYVKYSLIRPQLRKKQLSLSSISTGLVLLIQGIAKKVVLADNLLLTYRKVAQVDASRASATTLSSWLLLLSLVLGIYFTLSAYCDVARGLGQIFCFKLPRNFSYPLHSSSVREFVNHFNTTLVEYLRRYVYRPLGGGRYGVVSDCFNTLLYMLLFGVWFSFSPNLLLFGGVLALFMLGERYLYGRLLRRLPAVFGRVYTYAALLVSFCLPAKGTPAGSWQLLKNLFSFHQERLVNDKIVYILSQSYWVLLLGLVLSFALLPKLSALLKRRAPAAANILSVFFNVGLLVVSVMFII</sequence>
<feature type="transmembrane region" description="Helical" evidence="8">
    <location>
        <begin position="286"/>
        <end position="308"/>
    </location>
</feature>
<accession>A0A9X8Y8X6</accession>
<feature type="transmembrane region" description="Helical" evidence="8">
    <location>
        <begin position="77"/>
        <end position="95"/>
    </location>
</feature>
<feature type="transmembrane region" description="Helical" evidence="8">
    <location>
        <begin position="387"/>
        <end position="410"/>
    </location>
</feature>
<dbReference type="AlphaFoldDB" id="A0A9X8Y8X6"/>
<evidence type="ECO:0000256" key="3">
    <source>
        <dbReference type="ARBA" id="ARBA00022475"/>
    </source>
</evidence>
<keyword evidence="7" id="KW-0012">Acyltransferase</keyword>
<feature type="transmembrane region" description="Helical" evidence="8">
    <location>
        <begin position="166"/>
        <end position="183"/>
    </location>
</feature>
<gene>
    <name evidence="9" type="ORF">EDD78_102234</name>
</gene>
<protein>
    <submittedName>
        <fullName evidence="9">Alginate O-acetyltransferase complex protein AlgI</fullName>
    </submittedName>
</protein>
<name>A0A9X8Y8X6_9FIRM</name>
<feature type="transmembrane region" description="Helical" evidence="8">
    <location>
        <begin position="314"/>
        <end position="332"/>
    </location>
</feature>
<keyword evidence="7" id="KW-0808">Transferase</keyword>
<dbReference type="PANTHER" id="PTHR13285:SF18">
    <property type="entry name" value="PROTEIN-CYSTEINE N-PALMITOYLTRANSFERASE RASP"/>
    <property type="match status" value="1"/>
</dbReference>
<reference evidence="9 10" key="1">
    <citation type="submission" date="2019-03" db="EMBL/GenBank/DDBJ databases">
        <title>Genomic Encyclopedia of Type Strains, Phase IV (KMG-IV): sequencing the most valuable type-strain genomes for metagenomic binning, comparative biology and taxonomic classification.</title>
        <authorList>
            <person name="Goeker M."/>
        </authorList>
    </citation>
    <scope>NUCLEOTIDE SEQUENCE [LARGE SCALE GENOMIC DNA]</scope>
    <source>
        <strain evidence="9 10">DSM 100433</strain>
    </source>
</reference>
<feature type="transmembrane region" description="Helical" evidence="8">
    <location>
        <begin position="30"/>
        <end position="57"/>
    </location>
</feature>
<dbReference type="Pfam" id="PF03062">
    <property type="entry name" value="MBOAT"/>
    <property type="match status" value="1"/>
</dbReference>
<feature type="transmembrane region" description="Helical" evidence="8">
    <location>
        <begin position="136"/>
        <end position="154"/>
    </location>
</feature>
<evidence type="ECO:0000256" key="2">
    <source>
        <dbReference type="ARBA" id="ARBA00010323"/>
    </source>
</evidence>
<evidence type="ECO:0000313" key="9">
    <source>
        <dbReference type="EMBL" id="TCL44609.1"/>
    </source>
</evidence>
<dbReference type="GO" id="GO:0016746">
    <property type="term" value="F:acyltransferase activity"/>
    <property type="evidence" value="ECO:0007669"/>
    <property type="project" value="UniProtKB-KW"/>
</dbReference>
<feature type="transmembrane region" description="Helical" evidence="8">
    <location>
        <begin position="212"/>
        <end position="233"/>
    </location>
</feature>
<comment type="subcellular location">
    <subcellularLocation>
        <location evidence="1">Cell membrane</location>
        <topology evidence="1">Multi-pass membrane protein</topology>
    </subcellularLocation>
</comment>
<comment type="similarity">
    <text evidence="2 7">Belongs to the membrane-bound acyltransferase family.</text>
</comment>
<dbReference type="RefSeq" id="WP_132084012.1">
    <property type="nucleotide sequence ID" value="NZ_SLUK01000002.1"/>
</dbReference>
<evidence type="ECO:0000256" key="7">
    <source>
        <dbReference type="PIRNR" id="PIRNR016636"/>
    </source>
</evidence>
<feature type="transmembrane region" description="Helical" evidence="8">
    <location>
        <begin position="6"/>
        <end position="23"/>
    </location>
</feature>
<feature type="transmembrane region" description="Helical" evidence="8">
    <location>
        <begin position="422"/>
        <end position="443"/>
    </location>
</feature>
<evidence type="ECO:0000256" key="1">
    <source>
        <dbReference type="ARBA" id="ARBA00004651"/>
    </source>
</evidence>
<dbReference type="Proteomes" id="UP000294682">
    <property type="component" value="Unassembled WGS sequence"/>
</dbReference>
<dbReference type="PIRSF" id="PIRSF016636">
    <property type="entry name" value="AlgI_DltB"/>
    <property type="match status" value="1"/>
</dbReference>
<dbReference type="InterPro" id="IPR024194">
    <property type="entry name" value="Ac/AlaTfrase_AlgI/DltB"/>
</dbReference>
<evidence type="ECO:0000256" key="5">
    <source>
        <dbReference type="ARBA" id="ARBA00022989"/>
    </source>
</evidence>